<dbReference type="InParanoid" id="A0A1Q6DWK5"/>
<dbReference type="AlphaFoldDB" id="A0A1Q6DWK5"/>
<accession>A0A1Q6DWK5</accession>
<evidence type="ECO:0000313" key="1">
    <source>
        <dbReference type="EMBL" id="OKY78770.1"/>
    </source>
</evidence>
<evidence type="ECO:0000313" key="2">
    <source>
        <dbReference type="Proteomes" id="UP000185744"/>
    </source>
</evidence>
<dbReference type="PANTHER" id="PTHR35902">
    <property type="entry name" value="S-LAYER DOMAIN-LIKE PROTEIN-RELATED"/>
    <property type="match status" value="1"/>
</dbReference>
<keyword evidence="2" id="KW-1185">Reference proteome</keyword>
<gene>
    <name evidence="1" type="ORF">BTN85_1270</name>
</gene>
<protein>
    <submittedName>
        <fullName evidence="1">S-layer protein, could be associated with type IV pili like system</fullName>
    </submittedName>
</protein>
<sequence>MNSTKKTIILTLILASIFLVVISPQAKAAAYEVAGNPEIKVYAPENNFSAGKTLGLQVYLNNEGEITDDGVQEYEQIVKTAENPVVNLKSGDAPVIVHTDKMPIQDIRPGLNQPISFKITLKENAKPGQYQLPLIIDYSHKEKVYYGSNQIPGRSFTVKESRDVSAKKMVDITIREEANFKVVDVSNDIPIGDSGQVNLKIKNIGTEKALNSTIDIRSSDPAFSLGKSLSTNFHIKSWDVNETKTLSFKAYFSEDAILREYPISANILFEDINHIKRSSKELKTHIIPKKEQRFNLETLSSSLRVGEEGSIHAAITNNGPLDTENCVILFNSQNPNLTPKETQAYIGDLGQNKTKEFNFTIDVSSNSQRGIHQITFNLKYEKPSGDQRLEKNLNLDAVFKEKQTEFSIEPVENQVRINDEAMLKLKITNNMDQVISNVQPMVYTDSPLSSDNDNAFIEKMEPGESEVVTMDISADSTAIDKKYPVTIDISYEEEDGDTKLSDLYRFPVDVQPKKPFFITEFFNNILDKINSIF</sequence>
<name>A0A1Q6DWK5_METT1</name>
<dbReference type="Proteomes" id="UP000185744">
    <property type="component" value="Unassembled WGS sequence"/>
</dbReference>
<comment type="caution">
    <text evidence="1">The sequence shown here is derived from an EMBL/GenBank/DDBJ whole genome shotgun (WGS) entry which is preliminary data.</text>
</comment>
<dbReference type="PANTHER" id="PTHR35902:SF3">
    <property type="entry name" value="NPCBM-ASSOCIATED, NEW3 DOMAIN OF ALPHA-GALACTOSIDASE"/>
    <property type="match status" value="1"/>
</dbReference>
<dbReference type="STRING" id="1903181.BTN85_1270"/>
<reference evidence="1" key="1">
    <citation type="submission" date="2016-12" db="EMBL/GenBank/DDBJ databases">
        <title>Discovery of methanogenic haloarchaea.</title>
        <authorList>
            <person name="Sorokin D.Y."/>
            <person name="Makarova K.S."/>
            <person name="Abbas B."/>
            <person name="Ferrer M."/>
            <person name="Golyshin P.N."/>
        </authorList>
    </citation>
    <scope>NUCLEOTIDE SEQUENCE [LARGE SCALE GENOMIC DNA]</scope>
    <source>
        <strain evidence="1">HMET1</strain>
    </source>
</reference>
<proteinExistence type="predicted"/>
<dbReference type="EMBL" id="MSDW01000001">
    <property type="protein sequence ID" value="OKY78770.1"/>
    <property type="molecule type" value="Genomic_DNA"/>
</dbReference>
<organism evidence="1 2">
    <name type="scientific">Methanohalarchaeum thermophilum</name>
    <dbReference type="NCBI Taxonomy" id="1903181"/>
    <lineage>
        <taxon>Archaea</taxon>
        <taxon>Methanobacteriati</taxon>
        <taxon>Methanobacteriota</taxon>
        <taxon>Methanonatronarchaeia</taxon>
        <taxon>Methanonatronarchaeales</taxon>
        <taxon>Methanonatronarchaeaceae</taxon>
        <taxon>Candidatus Methanohalarchaeum</taxon>
    </lineage>
</organism>